<feature type="binding site" description="axial binding residue" evidence="8">
    <location>
        <position position="452"/>
    </location>
    <ligand>
        <name>heme</name>
        <dbReference type="ChEBI" id="CHEBI:30413"/>
    </ligand>
    <ligandPart>
        <name>Fe</name>
        <dbReference type="ChEBI" id="CHEBI:18248"/>
    </ligandPart>
</feature>
<dbReference type="Proteomes" id="UP001150538">
    <property type="component" value="Unassembled WGS sequence"/>
</dbReference>
<keyword evidence="3 8" id="KW-0349">Heme</keyword>
<evidence type="ECO:0000256" key="6">
    <source>
        <dbReference type="ARBA" id="ARBA00023004"/>
    </source>
</evidence>
<keyword evidence="12" id="KW-1185">Reference proteome</keyword>
<keyword evidence="6 8" id="KW-0408">Iron</keyword>
<dbReference type="PANTHER" id="PTHR24292:SF54">
    <property type="entry name" value="CYP9F3-RELATED"/>
    <property type="match status" value="1"/>
</dbReference>
<evidence type="ECO:0000256" key="2">
    <source>
        <dbReference type="ARBA" id="ARBA00010617"/>
    </source>
</evidence>
<dbReference type="OrthoDB" id="1470350at2759"/>
<keyword evidence="7 9" id="KW-0503">Monooxygenase</keyword>
<dbReference type="EMBL" id="JANBPU010000031">
    <property type="protein sequence ID" value="KAJ1919174.1"/>
    <property type="molecule type" value="Genomic_DNA"/>
</dbReference>
<evidence type="ECO:0000256" key="1">
    <source>
        <dbReference type="ARBA" id="ARBA00001971"/>
    </source>
</evidence>
<dbReference type="PRINTS" id="PR00385">
    <property type="entry name" value="P450"/>
</dbReference>
<dbReference type="PRINTS" id="PR00463">
    <property type="entry name" value="EP450I"/>
</dbReference>
<dbReference type="AlphaFoldDB" id="A0A9W8A380"/>
<feature type="transmembrane region" description="Helical" evidence="10">
    <location>
        <begin position="9"/>
        <end position="28"/>
    </location>
</feature>
<dbReference type="GO" id="GO:0005506">
    <property type="term" value="F:iron ion binding"/>
    <property type="evidence" value="ECO:0007669"/>
    <property type="project" value="InterPro"/>
</dbReference>
<dbReference type="GO" id="GO:0004497">
    <property type="term" value="F:monooxygenase activity"/>
    <property type="evidence" value="ECO:0007669"/>
    <property type="project" value="UniProtKB-KW"/>
</dbReference>
<comment type="cofactor">
    <cofactor evidence="1 8">
        <name>heme</name>
        <dbReference type="ChEBI" id="CHEBI:30413"/>
    </cofactor>
</comment>
<sequence>MLEINLSSFANLSIGLLAIAVGALFWALQPPSNIREVPSANMLKFYWYVLTKKSRTDIHQDIFAPAFAKSKYKAIRFLLFARWIVIFSDASVAKKMFLDTTTFKKFDVTKYMKGTLNAQLLGDSLVFKNGQEWRSHRQVVNPAFHRSWPTDVFGNVAKEMIGVLTQMPKGPVKVDGVLHRATLDALGRIAFEYDFGALRDEKNESYELYKKVLAVLQSPIRIVFPMFEKLPYPHKAQNFRNVSQFNKSIDDVVERKLRQGIERKEAGSQLTMEEKANSDLLTLMVEAKVNKGGEATEKEFHDNIVLFYLAGHETTANALAFIMMELARAPEIQQLAREEAIKILGDEPKDIMPTFEQAKSLKYIDQIIKESQRKNPIVNIIVRDLSKPVEVNGLVLEPGVFPGLYVYGIHHNEQYYDEPDSFNPKRFDDESEDNRKRVPFSWIPFGGGSRQCLGMNFSIIEQRVFLSMILRKFTLELPKDSPYKNAIPSTTINIVAPRDLAINFIPRY</sequence>
<evidence type="ECO:0000256" key="7">
    <source>
        <dbReference type="ARBA" id="ARBA00023033"/>
    </source>
</evidence>
<keyword evidence="10" id="KW-1133">Transmembrane helix</keyword>
<evidence type="ECO:0000256" key="8">
    <source>
        <dbReference type="PIRSR" id="PIRSR602401-1"/>
    </source>
</evidence>
<dbReference type="Gene3D" id="1.10.630.10">
    <property type="entry name" value="Cytochrome P450"/>
    <property type="match status" value="1"/>
</dbReference>
<evidence type="ECO:0000313" key="12">
    <source>
        <dbReference type="Proteomes" id="UP001150538"/>
    </source>
</evidence>
<evidence type="ECO:0000256" key="10">
    <source>
        <dbReference type="SAM" id="Phobius"/>
    </source>
</evidence>
<dbReference type="PROSITE" id="PS00086">
    <property type="entry name" value="CYTOCHROME_P450"/>
    <property type="match status" value="1"/>
</dbReference>
<evidence type="ECO:0000256" key="9">
    <source>
        <dbReference type="RuleBase" id="RU000461"/>
    </source>
</evidence>
<dbReference type="PANTHER" id="PTHR24292">
    <property type="entry name" value="CYTOCHROME P450"/>
    <property type="match status" value="1"/>
</dbReference>
<evidence type="ECO:0000256" key="5">
    <source>
        <dbReference type="ARBA" id="ARBA00023002"/>
    </source>
</evidence>
<evidence type="ECO:0008006" key="13">
    <source>
        <dbReference type="Google" id="ProtNLM"/>
    </source>
</evidence>
<evidence type="ECO:0000313" key="11">
    <source>
        <dbReference type="EMBL" id="KAJ1919174.1"/>
    </source>
</evidence>
<evidence type="ECO:0000256" key="4">
    <source>
        <dbReference type="ARBA" id="ARBA00022723"/>
    </source>
</evidence>
<dbReference type="Pfam" id="PF00067">
    <property type="entry name" value="p450"/>
    <property type="match status" value="1"/>
</dbReference>
<dbReference type="InterPro" id="IPR050476">
    <property type="entry name" value="Insect_CytP450_Detox"/>
</dbReference>
<keyword evidence="10" id="KW-0472">Membrane</keyword>
<proteinExistence type="inferred from homology"/>
<evidence type="ECO:0000256" key="3">
    <source>
        <dbReference type="ARBA" id="ARBA00022617"/>
    </source>
</evidence>
<dbReference type="InterPro" id="IPR001128">
    <property type="entry name" value="Cyt_P450"/>
</dbReference>
<keyword evidence="10" id="KW-0812">Transmembrane</keyword>
<dbReference type="InterPro" id="IPR036396">
    <property type="entry name" value="Cyt_P450_sf"/>
</dbReference>
<accession>A0A9W8A380</accession>
<dbReference type="SUPFAM" id="SSF48264">
    <property type="entry name" value="Cytochrome P450"/>
    <property type="match status" value="1"/>
</dbReference>
<protein>
    <recommendedName>
        <fullName evidence="13">Cytochrome P450</fullName>
    </recommendedName>
</protein>
<keyword evidence="5 9" id="KW-0560">Oxidoreductase</keyword>
<reference evidence="11" key="1">
    <citation type="submission" date="2022-07" db="EMBL/GenBank/DDBJ databases">
        <title>Phylogenomic reconstructions and comparative analyses of Kickxellomycotina fungi.</title>
        <authorList>
            <person name="Reynolds N.K."/>
            <person name="Stajich J.E."/>
            <person name="Barry K."/>
            <person name="Grigoriev I.V."/>
            <person name="Crous P."/>
            <person name="Smith M.E."/>
        </authorList>
    </citation>
    <scope>NUCLEOTIDE SEQUENCE</scope>
    <source>
        <strain evidence="11">NBRC 100468</strain>
    </source>
</reference>
<comment type="caution">
    <text evidence="11">The sequence shown here is derived from an EMBL/GenBank/DDBJ whole genome shotgun (WGS) entry which is preliminary data.</text>
</comment>
<organism evidence="11 12">
    <name type="scientific">Mycoemilia scoparia</name>
    <dbReference type="NCBI Taxonomy" id="417184"/>
    <lineage>
        <taxon>Eukaryota</taxon>
        <taxon>Fungi</taxon>
        <taxon>Fungi incertae sedis</taxon>
        <taxon>Zoopagomycota</taxon>
        <taxon>Kickxellomycotina</taxon>
        <taxon>Kickxellomycetes</taxon>
        <taxon>Kickxellales</taxon>
        <taxon>Kickxellaceae</taxon>
        <taxon>Mycoemilia</taxon>
    </lineage>
</organism>
<gene>
    <name evidence="11" type="ORF">H4219_002121</name>
</gene>
<dbReference type="GO" id="GO:0016705">
    <property type="term" value="F:oxidoreductase activity, acting on paired donors, with incorporation or reduction of molecular oxygen"/>
    <property type="evidence" value="ECO:0007669"/>
    <property type="project" value="InterPro"/>
</dbReference>
<name>A0A9W8A380_9FUNG</name>
<comment type="similarity">
    <text evidence="2 9">Belongs to the cytochrome P450 family.</text>
</comment>
<dbReference type="InterPro" id="IPR017972">
    <property type="entry name" value="Cyt_P450_CS"/>
</dbReference>
<dbReference type="GO" id="GO:0020037">
    <property type="term" value="F:heme binding"/>
    <property type="evidence" value="ECO:0007669"/>
    <property type="project" value="InterPro"/>
</dbReference>
<keyword evidence="4 8" id="KW-0479">Metal-binding</keyword>
<dbReference type="InterPro" id="IPR002401">
    <property type="entry name" value="Cyt_P450_E_grp-I"/>
</dbReference>